<dbReference type="Gene3D" id="3.30.565.10">
    <property type="entry name" value="Histidine kinase-like ATPase, C-terminal domain"/>
    <property type="match status" value="1"/>
</dbReference>
<name>A0ABT6HXJ9_9ACTN</name>
<dbReference type="SUPFAM" id="SSF55874">
    <property type="entry name" value="ATPase domain of HSP90 chaperone/DNA topoisomerase II/histidine kinase"/>
    <property type="match status" value="1"/>
</dbReference>
<feature type="compositionally biased region" description="Low complexity" evidence="1">
    <location>
        <begin position="527"/>
        <end position="537"/>
    </location>
</feature>
<dbReference type="Proteomes" id="UP001223144">
    <property type="component" value="Unassembled WGS sequence"/>
</dbReference>
<evidence type="ECO:0000313" key="3">
    <source>
        <dbReference type="Proteomes" id="UP001223144"/>
    </source>
</evidence>
<evidence type="ECO:0000256" key="1">
    <source>
        <dbReference type="SAM" id="MobiDB-lite"/>
    </source>
</evidence>
<gene>
    <name evidence="2" type="ORF">QCN29_30440</name>
</gene>
<sequence length="1050" mass="111016">MSVVRTTEGHDPFGTARLRRGVLDAWGASPARFREDANAEEDLALGGYRDRLVVELAQNAADAAARAGARGRLRLTLHPSRAPGEPAVLAAANTGAPLDAAGVESLSTLRASAKREGHESAVGRFGVGFAAVLAVSDEPAVVGRHGGVRWSLAEARELTAQAAKASPGLGDELRRREGHVPLLRLPLPAEGTAPEGYDTVVVLPLRDGAAVDLVERLLAGIDDALLLTLPGLDEIVVETPGGARILRRTAQGPYVHVEDSAHGDRRWRVVSHGGPVDAALLADRPVEERLRPHWSVTWAVPVDDDGAPARPRTAPVVHAPTPTDEPLGVPALLIASLPLDTTRRHPARGPLADFLVGRAADAYAELLADWEPVSVGTVDLVPGPLGKGELDGALRAEILTRLPRVAFLEPAAPRDDTAEGETKGLRAIEAEVLEGAGVDTVRVLAEVMPSLLPAGLERRVELRTLGVARVPLTEAIDRLAGLERAPEWWRRLYDSLAGVDPDRLSGLPVPLAGGTSPAGGSGGGRTTIGPRQTLLPLPDTPPQLARLGLKIAHPDAAHPLLEKLGALPATPRAVLTTPQVRAAVAGSLDAGEMWEEDSLDADELAETVLALVRDADLDPGDEPWLGALALPDEDGEPAPAAELVLPGSPFASVMRADELALCDAELAERWGEQPLAACGVLANFALVRAEDVVLDPDELEPRDGDFPEPDDAGLLDAVDVWCEDVLDRLPDTPLPPVATEIVAVRDLDLVDDDAWPQALALLAQPPLRDALTQQVRILLPDGTTETVRPYTAWWLRDHPVLDGRRPAGLRAAGGDPLLEGLYDTVDATGFDDAQVLRALGVRTTVGALLDEPGGAAELLGRLADPDRPVRAAQLHGLYTAMAELDPEQVTLPDELRAVVDGEVRVVDAADAVVADAPDLLPLTGGLPLLPVAPGQAAELAELLQVRRLGETVAAEVTTDGEERDVPAPVRTLLGPAAPSSYVEHEELLAGGVELDWRQTPDGTLHAATLEGVAAGLAWAAGQWPRRFEVAALLEDPDRERELARDRWFDA</sequence>
<proteinExistence type="predicted"/>
<dbReference type="RefSeq" id="WP_279932211.1">
    <property type="nucleotide sequence ID" value="NZ_JARWBG010000054.1"/>
</dbReference>
<feature type="compositionally biased region" description="Gly residues" evidence="1">
    <location>
        <begin position="516"/>
        <end position="526"/>
    </location>
</feature>
<dbReference type="NCBIfam" id="NF047352">
    <property type="entry name" value="P_loop_sacsin"/>
    <property type="match status" value="1"/>
</dbReference>
<comment type="caution">
    <text evidence="2">The sequence shown here is derived from an EMBL/GenBank/DDBJ whole genome shotgun (WGS) entry which is preliminary data.</text>
</comment>
<dbReference type="EMBL" id="JARWBG010000054">
    <property type="protein sequence ID" value="MDH2393018.1"/>
    <property type="molecule type" value="Genomic_DNA"/>
</dbReference>
<dbReference type="InterPro" id="IPR036890">
    <property type="entry name" value="HATPase_C_sf"/>
</dbReference>
<evidence type="ECO:0000313" key="2">
    <source>
        <dbReference type="EMBL" id="MDH2393018.1"/>
    </source>
</evidence>
<keyword evidence="3" id="KW-1185">Reference proteome</keyword>
<accession>A0ABT6HXJ9</accession>
<feature type="region of interest" description="Disordered" evidence="1">
    <location>
        <begin position="512"/>
        <end position="537"/>
    </location>
</feature>
<protein>
    <submittedName>
        <fullName evidence="2">Molecular chaperone Hsp90</fullName>
    </submittedName>
</protein>
<organism evidence="2 3">
    <name type="scientific">Streptomyces chengmaiensis</name>
    <dbReference type="NCBI Taxonomy" id="3040919"/>
    <lineage>
        <taxon>Bacteria</taxon>
        <taxon>Bacillati</taxon>
        <taxon>Actinomycetota</taxon>
        <taxon>Actinomycetes</taxon>
        <taxon>Kitasatosporales</taxon>
        <taxon>Streptomycetaceae</taxon>
        <taxon>Streptomyces</taxon>
    </lineage>
</organism>
<reference evidence="2 3" key="1">
    <citation type="submission" date="2023-04" db="EMBL/GenBank/DDBJ databases">
        <title>Streptomyces chengmaiensis sp. nov. isolated from the stem of mangrove plant in Hainan.</title>
        <authorList>
            <person name="Huang X."/>
            <person name="Zhou S."/>
            <person name="Chu X."/>
            <person name="Xie Y."/>
            <person name="Lin Y."/>
        </authorList>
    </citation>
    <scope>NUCLEOTIDE SEQUENCE [LARGE SCALE GENOMIC DNA]</scope>
    <source>
        <strain evidence="2 3">HNM0663</strain>
    </source>
</reference>